<feature type="coiled-coil region" evidence="1">
    <location>
        <begin position="97"/>
        <end position="145"/>
    </location>
</feature>
<comment type="caution">
    <text evidence="3">The sequence shown here is derived from an EMBL/GenBank/DDBJ whole genome shotgun (WGS) entry which is preliminary data.</text>
</comment>
<reference evidence="3" key="1">
    <citation type="submission" date="2023-10" db="EMBL/GenBank/DDBJ databases">
        <authorList>
            <person name="Chen Y."/>
            <person name="Shah S."/>
            <person name="Dougan E. K."/>
            <person name="Thang M."/>
            <person name="Chan C."/>
        </authorList>
    </citation>
    <scope>NUCLEOTIDE SEQUENCE [LARGE SCALE GENOMIC DNA]</scope>
</reference>
<feature type="region of interest" description="Disordered" evidence="2">
    <location>
        <begin position="1"/>
        <end position="38"/>
    </location>
</feature>
<feature type="region of interest" description="Disordered" evidence="2">
    <location>
        <begin position="554"/>
        <end position="590"/>
    </location>
</feature>
<accession>A0ABN9UA09</accession>
<feature type="non-terminal residue" evidence="3">
    <location>
        <position position="590"/>
    </location>
</feature>
<sequence>ARPAEPREGAAPRRAPAAASGAAPPRPEGHEGRPACGAGGAVVLRGLDVVAAEVDARVRGLEEGWERQLRELEERLQGGLLRVGRAEHAIGCHGRSLEESAATLQVHAERLQSAENSRESAPPWYAQLESAVASLERRAEEGRAGAEVEQQRLRLALESVRRRSGEALLGLRGEMEARLKAELGHLAARLEEGMAELSSTGPAGRGASLPPASRHELGGHELGRRLDDAEARLASLRERVEAQDGRLAEVTERLERARVERLRHEEADLEADCRQQLLQQRVAALDGFGEQLTRCPRDTSAQVGRLDNGLGRLQEGPQYAEKGWVERQLLELRAHLDDGLGLLQEGQCAERTWAEQQLSELRSSLEDGLERLREGPQDEGRASARAALRASLGDGPDRLGLGHPQLGPHFAERAWAEQHKLSELKASPEVGPGPLPQASELGESLDRCAERAEELASCALNGGGQGCQRQMLELEATVADQAQQIEALTETFLDAIARVERTLQGVAAKVEGWGGPSGPLEALTERVASLQDALGLVRATDALERRLLELEAARAAPAAEAPGRPAPPAERGAAAAGAPRGGAAREACRD</sequence>
<proteinExistence type="predicted"/>
<keyword evidence="4" id="KW-1185">Reference proteome</keyword>
<evidence type="ECO:0000313" key="3">
    <source>
        <dbReference type="EMBL" id="CAK0855949.1"/>
    </source>
</evidence>
<feature type="region of interest" description="Disordered" evidence="2">
    <location>
        <begin position="195"/>
        <end position="224"/>
    </location>
</feature>
<feature type="compositionally biased region" description="Low complexity" evidence="2">
    <location>
        <begin position="12"/>
        <end position="23"/>
    </location>
</feature>
<evidence type="ECO:0000256" key="1">
    <source>
        <dbReference type="SAM" id="Coils"/>
    </source>
</evidence>
<dbReference type="EMBL" id="CAUYUJ010015590">
    <property type="protein sequence ID" value="CAK0855949.1"/>
    <property type="molecule type" value="Genomic_DNA"/>
</dbReference>
<organism evidence="3 4">
    <name type="scientific">Prorocentrum cordatum</name>
    <dbReference type="NCBI Taxonomy" id="2364126"/>
    <lineage>
        <taxon>Eukaryota</taxon>
        <taxon>Sar</taxon>
        <taxon>Alveolata</taxon>
        <taxon>Dinophyceae</taxon>
        <taxon>Prorocentrales</taxon>
        <taxon>Prorocentraceae</taxon>
        <taxon>Prorocentrum</taxon>
    </lineage>
</organism>
<evidence type="ECO:0000256" key="2">
    <source>
        <dbReference type="SAM" id="MobiDB-lite"/>
    </source>
</evidence>
<feature type="compositionally biased region" description="Basic and acidic residues" evidence="2">
    <location>
        <begin position="1"/>
        <end position="11"/>
    </location>
</feature>
<name>A0ABN9UA09_9DINO</name>
<dbReference type="Proteomes" id="UP001189429">
    <property type="component" value="Unassembled WGS sequence"/>
</dbReference>
<evidence type="ECO:0000313" key="4">
    <source>
        <dbReference type="Proteomes" id="UP001189429"/>
    </source>
</evidence>
<feature type="compositionally biased region" description="Basic and acidic residues" evidence="2">
    <location>
        <begin position="213"/>
        <end position="224"/>
    </location>
</feature>
<protein>
    <submittedName>
        <fullName evidence="3">Uncharacterized protein</fullName>
    </submittedName>
</protein>
<keyword evidence="1" id="KW-0175">Coiled coil</keyword>
<feature type="non-terminal residue" evidence="3">
    <location>
        <position position="1"/>
    </location>
</feature>
<gene>
    <name evidence="3" type="ORF">PCOR1329_LOCUS46462</name>
</gene>